<dbReference type="GO" id="GO:0010628">
    <property type="term" value="P:positive regulation of gene expression"/>
    <property type="evidence" value="ECO:0007669"/>
    <property type="project" value="TreeGrafter"/>
</dbReference>
<comment type="caution">
    <text evidence="3">The sequence shown here is derived from an EMBL/GenBank/DDBJ whole genome shotgun (WGS) entry which is preliminary data.</text>
</comment>
<name>A0A812U955_9DINO</name>
<dbReference type="InterPro" id="IPR035892">
    <property type="entry name" value="C2_domain_sf"/>
</dbReference>
<evidence type="ECO:0000259" key="2">
    <source>
        <dbReference type="PROSITE" id="PS50004"/>
    </source>
</evidence>
<dbReference type="AlphaFoldDB" id="A0A812U955"/>
<protein>
    <submittedName>
        <fullName evidence="3">Mctp1 protein</fullName>
    </submittedName>
</protein>
<dbReference type="PROSITE" id="PS50004">
    <property type="entry name" value="C2"/>
    <property type="match status" value="2"/>
</dbReference>
<sequence>MDQDFAHSTCIQLVGVDLGCSFEILPKRELLGDDLLDDLQKRKGPSKADEEASVLSFATSSWAAGSGVDSESSGGTHSGGVKHTKSDKSDTGKGAEVAAASDSPKPKKKAKAKPKAKTTSAEAMKAILVFETPKGKRMTLSLPSRPPGFSIRFPPMDVVRVVGPPASDLGIQVGWKLVAWGVNEDELHSKSTISKSSDLRDSFTDLIKSLPRLEAPSGGTPKSADASLSVKAVASEKSVKAVASDKAADEPSPAMKPGRWVYELDVTVERASSLRDADWAPGGGSSDPYCVVTVQGKGKSTFKTKVVNNNRDPVWNHNAKISDMHDGDLLFFEIFDHDVVGKHDSLGFASIGWEELQEDGPLSFKLPLESSGKAKASKNSSISVKVVMAKRKLEMGQSLATNLDGLFKLYVNIISARNLRNADHFMGGGSSDPYCKMFVKGTGTTKYTTRTINDKTDPEWDEQCVVPDFHKDDMLVQLGQQ</sequence>
<evidence type="ECO:0000313" key="3">
    <source>
        <dbReference type="EMBL" id="CAE7562102.1"/>
    </source>
</evidence>
<dbReference type="Gene3D" id="2.60.40.150">
    <property type="entry name" value="C2 domain"/>
    <property type="match status" value="2"/>
</dbReference>
<dbReference type="EMBL" id="CAJNDS010002673">
    <property type="protein sequence ID" value="CAE7562102.1"/>
    <property type="molecule type" value="Genomic_DNA"/>
</dbReference>
<feature type="domain" description="C2" evidence="2">
    <location>
        <begin position="391"/>
        <end position="481"/>
    </location>
</feature>
<dbReference type="OrthoDB" id="5973539at2759"/>
<evidence type="ECO:0000313" key="4">
    <source>
        <dbReference type="Proteomes" id="UP000604046"/>
    </source>
</evidence>
<dbReference type="PANTHER" id="PTHR47800:SF5">
    <property type="entry name" value="FER-1-LIKE PROTEIN 6"/>
    <property type="match status" value="1"/>
</dbReference>
<feature type="region of interest" description="Disordered" evidence="1">
    <location>
        <begin position="61"/>
        <end position="118"/>
    </location>
</feature>
<proteinExistence type="predicted"/>
<reference evidence="3" key="1">
    <citation type="submission" date="2021-02" db="EMBL/GenBank/DDBJ databases">
        <authorList>
            <person name="Dougan E. K."/>
            <person name="Rhodes N."/>
            <person name="Thang M."/>
            <person name="Chan C."/>
        </authorList>
    </citation>
    <scope>NUCLEOTIDE SEQUENCE</scope>
</reference>
<feature type="domain" description="C2" evidence="2">
    <location>
        <begin position="245"/>
        <end position="366"/>
    </location>
</feature>
<keyword evidence="4" id="KW-1185">Reference proteome</keyword>
<accession>A0A812U955</accession>
<dbReference type="SUPFAM" id="SSF49562">
    <property type="entry name" value="C2 domain (Calcium/lipid-binding domain, CaLB)"/>
    <property type="match status" value="2"/>
</dbReference>
<feature type="compositionally biased region" description="Basic residues" evidence="1">
    <location>
        <begin position="106"/>
        <end position="116"/>
    </location>
</feature>
<dbReference type="CDD" id="cd00030">
    <property type="entry name" value="C2"/>
    <property type="match status" value="2"/>
</dbReference>
<dbReference type="PANTHER" id="PTHR47800">
    <property type="entry name" value="C2 DOMAIN-CONTAINING PROTEIN"/>
    <property type="match status" value="1"/>
</dbReference>
<dbReference type="InterPro" id="IPR000008">
    <property type="entry name" value="C2_dom"/>
</dbReference>
<evidence type="ECO:0000256" key="1">
    <source>
        <dbReference type="SAM" id="MobiDB-lite"/>
    </source>
</evidence>
<feature type="compositionally biased region" description="Polar residues" evidence="1">
    <location>
        <begin position="61"/>
        <end position="75"/>
    </location>
</feature>
<dbReference type="SMART" id="SM00239">
    <property type="entry name" value="C2"/>
    <property type="match status" value="2"/>
</dbReference>
<dbReference type="Proteomes" id="UP000604046">
    <property type="component" value="Unassembled WGS sequence"/>
</dbReference>
<gene>
    <name evidence="3" type="primary">Mctp1</name>
    <name evidence="3" type="ORF">SNAT2548_LOCUS31732</name>
</gene>
<organism evidence="3 4">
    <name type="scientific">Symbiodinium natans</name>
    <dbReference type="NCBI Taxonomy" id="878477"/>
    <lineage>
        <taxon>Eukaryota</taxon>
        <taxon>Sar</taxon>
        <taxon>Alveolata</taxon>
        <taxon>Dinophyceae</taxon>
        <taxon>Suessiales</taxon>
        <taxon>Symbiodiniaceae</taxon>
        <taxon>Symbiodinium</taxon>
    </lineage>
</organism>
<dbReference type="Pfam" id="PF00168">
    <property type="entry name" value="C2"/>
    <property type="match status" value="2"/>
</dbReference>
<feature type="compositionally biased region" description="Basic and acidic residues" evidence="1">
    <location>
        <begin position="84"/>
        <end position="93"/>
    </location>
</feature>